<protein>
    <submittedName>
        <fullName evidence="2">Uncharacterized protein</fullName>
    </submittedName>
</protein>
<accession>A0AA39Q3S1</accession>
<dbReference type="Proteomes" id="UP001175228">
    <property type="component" value="Unassembled WGS sequence"/>
</dbReference>
<comment type="caution">
    <text evidence="2">The sequence shown here is derived from an EMBL/GenBank/DDBJ whole genome shotgun (WGS) entry which is preliminary data.</text>
</comment>
<reference evidence="2" key="1">
    <citation type="submission" date="2023-06" db="EMBL/GenBank/DDBJ databases">
        <authorList>
            <consortium name="Lawrence Berkeley National Laboratory"/>
            <person name="Ahrendt S."/>
            <person name="Sahu N."/>
            <person name="Indic B."/>
            <person name="Wong-Bajracharya J."/>
            <person name="Merenyi Z."/>
            <person name="Ke H.-M."/>
            <person name="Monk M."/>
            <person name="Kocsube S."/>
            <person name="Drula E."/>
            <person name="Lipzen A."/>
            <person name="Balint B."/>
            <person name="Henrissat B."/>
            <person name="Andreopoulos B."/>
            <person name="Martin F.M."/>
            <person name="Harder C.B."/>
            <person name="Rigling D."/>
            <person name="Ford K.L."/>
            <person name="Foster G.D."/>
            <person name="Pangilinan J."/>
            <person name="Papanicolaou A."/>
            <person name="Barry K."/>
            <person name="LaButti K."/>
            <person name="Viragh M."/>
            <person name="Koriabine M."/>
            <person name="Yan M."/>
            <person name="Riley R."/>
            <person name="Champramary S."/>
            <person name="Plett K.L."/>
            <person name="Tsai I.J."/>
            <person name="Slot J."/>
            <person name="Sipos G."/>
            <person name="Plett J."/>
            <person name="Nagy L.G."/>
            <person name="Grigoriev I.V."/>
        </authorList>
    </citation>
    <scope>NUCLEOTIDE SEQUENCE</scope>
    <source>
        <strain evidence="2">HWK02</strain>
    </source>
</reference>
<feature type="region of interest" description="Disordered" evidence="1">
    <location>
        <begin position="66"/>
        <end position="96"/>
    </location>
</feature>
<dbReference type="AlphaFoldDB" id="A0AA39Q3S1"/>
<proteinExistence type="predicted"/>
<dbReference type="EMBL" id="JAUEPU010000017">
    <property type="protein sequence ID" value="KAK0495723.1"/>
    <property type="molecule type" value="Genomic_DNA"/>
</dbReference>
<evidence type="ECO:0000313" key="3">
    <source>
        <dbReference type="Proteomes" id="UP001175228"/>
    </source>
</evidence>
<organism evidence="2 3">
    <name type="scientific">Armillaria luteobubalina</name>
    <dbReference type="NCBI Taxonomy" id="153913"/>
    <lineage>
        <taxon>Eukaryota</taxon>
        <taxon>Fungi</taxon>
        <taxon>Dikarya</taxon>
        <taxon>Basidiomycota</taxon>
        <taxon>Agaricomycotina</taxon>
        <taxon>Agaricomycetes</taxon>
        <taxon>Agaricomycetidae</taxon>
        <taxon>Agaricales</taxon>
        <taxon>Marasmiineae</taxon>
        <taxon>Physalacriaceae</taxon>
        <taxon>Armillaria</taxon>
    </lineage>
</organism>
<keyword evidence="3" id="KW-1185">Reference proteome</keyword>
<evidence type="ECO:0000313" key="2">
    <source>
        <dbReference type="EMBL" id="KAK0495723.1"/>
    </source>
</evidence>
<evidence type="ECO:0000256" key="1">
    <source>
        <dbReference type="SAM" id="MobiDB-lite"/>
    </source>
</evidence>
<sequence length="172" mass="18353">MASLNRNQIAHDNASSNLSLALLSSSMPALAVGSPSNDAASVMGKDKDKGKLSRFFKRRGKHGYIDTTGDIAPTSSDSEDPVLQSNKSSTTSTSQPLANAQIKTIMASQNNHRLAGILSENKTTNAAAILEIVKTICDILDKVPYIKVVAGLVTIAVTTIEARRHFAVRLLY</sequence>
<gene>
    <name evidence="2" type="ORF">EDD18DRAFT_251404</name>
</gene>
<name>A0AA39Q3S1_9AGAR</name>